<reference evidence="1" key="1">
    <citation type="journal article" date="2015" name="Nature">
        <title>Complex archaea that bridge the gap between prokaryotes and eukaryotes.</title>
        <authorList>
            <person name="Spang A."/>
            <person name="Saw J.H."/>
            <person name="Jorgensen S.L."/>
            <person name="Zaremba-Niedzwiedzka K."/>
            <person name="Martijn J."/>
            <person name="Lind A.E."/>
            <person name="van Eijk R."/>
            <person name="Schleper C."/>
            <person name="Guy L."/>
            <person name="Ettema T.J."/>
        </authorList>
    </citation>
    <scope>NUCLEOTIDE SEQUENCE</scope>
</reference>
<proteinExistence type="predicted"/>
<comment type="caution">
    <text evidence="1">The sequence shown here is derived from an EMBL/GenBank/DDBJ whole genome shotgun (WGS) entry which is preliminary data.</text>
</comment>
<dbReference type="InterPro" id="IPR021284">
    <property type="entry name" value="DUF2750"/>
</dbReference>
<organism evidence="1">
    <name type="scientific">marine sediment metagenome</name>
    <dbReference type="NCBI Taxonomy" id="412755"/>
    <lineage>
        <taxon>unclassified sequences</taxon>
        <taxon>metagenomes</taxon>
        <taxon>ecological metagenomes</taxon>
    </lineage>
</organism>
<protein>
    <recommendedName>
        <fullName evidence="2">DUF2750 domain-containing protein</fullName>
    </recommendedName>
</protein>
<sequence>MSDEQLTSVLEMSGEERYDYFLSAVIEEREIWILINAENRFLTIVSEDDGVAHLPVWPSSEFAVAYAKGSDDLTPKSVSLPDFFKKWVSGLSKDGLQIGVFPGLDKTVWVTEPDELKKDLQDELSNF</sequence>
<evidence type="ECO:0000313" key="1">
    <source>
        <dbReference type="EMBL" id="KKL91361.1"/>
    </source>
</evidence>
<dbReference type="EMBL" id="LAZR01019753">
    <property type="protein sequence ID" value="KKL91361.1"/>
    <property type="molecule type" value="Genomic_DNA"/>
</dbReference>
<name>A0A0F9GLJ1_9ZZZZ</name>
<gene>
    <name evidence="1" type="ORF">LCGC14_1895460</name>
</gene>
<dbReference type="Pfam" id="PF11042">
    <property type="entry name" value="DUF2750"/>
    <property type="match status" value="1"/>
</dbReference>
<accession>A0A0F9GLJ1</accession>
<evidence type="ECO:0008006" key="2">
    <source>
        <dbReference type="Google" id="ProtNLM"/>
    </source>
</evidence>
<dbReference type="AlphaFoldDB" id="A0A0F9GLJ1"/>